<accession>A0ABQ1RQQ5</accession>
<protein>
    <recommendedName>
        <fullName evidence="5">Sirohydrochlorin ferrochelatase</fullName>
    </recommendedName>
</protein>
<keyword evidence="2" id="KW-0456">Lyase</keyword>
<gene>
    <name evidence="3" type="ORF">GCM10007269_21490</name>
</gene>
<comment type="caution">
    <text evidence="3">The sequence shown here is derived from an EMBL/GenBank/DDBJ whole genome shotgun (WGS) entry which is preliminary data.</text>
</comment>
<evidence type="ECO:0000313" key="4">
    <source>
        <dbReference type="Proteomes" id="UP000629365"/>
    </source>
</evidence>
<evidence type="ECO:0000256" key="2">
    <source>
        <dbReference type="ARBA" id="ARBA00023239"/>
    </source>
</evidence>
<keyword evidence="1" id="KW-0479">Metal-binding</keyword>
<proteinExistence type="predicted"/>
<dbReference type="Pfam" id="PF01903">
    <property type="entry name" value="CbiX"/>
    <property type="match status" value="2"/>
</dbReference>
<dbReference type="SUPFAM" id="SSF53800">
    <property type="entry name" value="Chelatase"/>
    <property type="match status" value="1"/>
</dbReference>
<dbReference type="EMBL" id="BMCM01000003">
    <property type="protein sequence ID" value="GGD78285.1"/>
    <property type="molecule type" value="Genomic_DNA"/>
</dbReference>
<dbReference type="Proteomes" id="UP000629365">
    <property type="component" value="Unassembled WGS sequence"/>
</dbReference>
<reference evidence="4" key="1">
    <citation type="journal article" date="2019" name="Int. J. Syst. Evol. Microbiol.">
        <title>The Global Catalogue of Microorganisms (GCM) 10K type strain sequencing project: providing services to taxonomists for standard genome sequencing and annotation.</title>
        <authorList>
            <consortium name="The Broad Institute Genomics Platform"/>
            <consortium name="The Broad Institute Genome Sequencing Center for Infectious Disease"/>
            <person name="Wu L."/>
            <person name="Ma J."/>
        </authorList>
    </citation>
    <scope>NUCLEOTIDE SEQUENCE [LARGE SCALE GENOMIC DNA]</scope>
    <source>
        <strain evidence="4">CCM 7640</strain>
    </source>
</reference>
<dbReference type="PANTHER" id="PTHR33542:SF5">
    <property type="entry name" value="FERROCHELATASE CHE1"/>
    <property type="match status" value="1"/>
</dbReference>
<sequence length="226" mass="23556">MTTLIACSHGTNDRAGQDAVRHVIDDVRALLPGVRVVAAVVDVEQPQIDEVIDHEARRDDVIVVPLLLSVGYHTAVDISRAVDRHAGARQSEPLGTHPLIADVLVDRLAAALPGGWLPQDHVVLAAAGSSNPSAMIDVEEVAARVRTMLPVPVTVGYASASVPRITDAVADARRGGAARVIAASHVLAPGFFAGLVSAAGADVVSAPLAPDRRIAQVVVDRFLATR</sequence>
<organism evidence="3 4">
    <name type="scientific">Microbacterium murale</name>
    <dbReference type="NCBI Taxonomy" id="1081040"/>
    <lineage>
        <taxon>Bacteria</taxon>
        <taxon>Bacillati</taxon>
        <taxon>Actinomycetota</taxon>
        <taxon>Actinomycetes</taxon>
        <taxon>Micrococcales</taxon>
        <taxon>Microbacteriaceae</taxon>
        <taxon>Microbacterium</taxon>
    </lineage>
</organism>
<evidence type="ECO:0008006" key="5">
    <source>
        <dbReference type="Google" id="ProtNLM"/>
    </source>
</evidence>
<dbReference type="Gene3D" id="3.40.50.1400">
    <property type="match status" value="2"/>
</dbReference>
<dbReference type="PANTHER" id="PTHR33542">
    <property type="entry name" value="SIROHYDROCHLORIN FERROCHELATASE, CHLOROPLASTIC"/>
    <property type="match status" value="1"/>
</dbReference>
<evidence type="ECO:0000256" key="1">
    <source>
        <dbReference type="ARBA" id="ARBA00022723"/>
    </source>
</evidence>
<keyword evidence="4" id="KW-1185">Reference proteome</keyword>
<dbReference type="RefSeq" id="WP_188436566.1">
    <property type="nucleotide sequence ID" value="NZ_BMCM01000003.1"/>
</dbReference>
<name>A0ABQ1RQQ5_9MICO</name>
<dbReference type="InterPro" id="IPR002762">
    <property type="entry name" value="CbiX-like"/>
</dbReference>
<evidence type="ECO:0000313" key="3">
    <source>
        <dbReference type="EMBL" id="GGD78285.1"/>
    </source>
</evidence>
<dbReference type="InterPro" id="IPR050963">
    <property type="entry name" value="Sirohydro_Cobaltochel/CbiX"/>
</dbReference>